<dbReference type="InterPro" id="IPR027417">
    <property type="entry name" value="P-loop_NTPase"/>
</dbReference>
<keyword evidence="5" id="KW-0067">ATP-binding</keyword>
<organism evidence="11 12">
    <name type="scientific">Penicillium roqueforti (strain FM164)</name>
    <dbReference type="NCBI Taxonomy" id="1365484"/>
    <lineage>
        <taxon>Eukaryota</taxon>
        <taxon>Fungi</taxon>
        <taxon>Dikarya</taxon>
        <taxon>Ascomycota</taxon>
        <taxon>Pezizomycotina</taxon>
        <taxon>Eurotiomycetes</taxon>
        <taxon>Eurotiomycetidae</taxon>
        <taxon>Eurotiales</taxon>
        <taxon>Aspergillaceae</taxon>
        <taxon>Penicillium</taxon>
    </lineage>
</organism>
<dbReference type="STRING" id="1365484.W6QIA7"/>
<evidence type="ECO:0000256" key="6">
    <source>
        <dbReference type="ARBA" id="ARBA00022989"/>
    </source>
</evidence>
<protein>
    <submittedName>
        <fullName evidence="11">Sulphonylurea receptor</fullName>
    </submittedName>
</protein>
<evidence type="ECO:0000259" key="10">
    <source>
        <dbReference type="PROSITE" id="PS50929"/>
    </source>
</evidence>
<name>W6QIA7_PENRF</name>
<dbReference type="FunFam" id="1.20.1560.10:FF:000066">
    <property type="entry name" value="ABC multidrug transporter (Eurofung)"/>
    <property type="match status" value="1"/>
</dbReference>
<feature type="domain" description="ABC transporter" evidence="9">
    <location>
        <begin position="1154"/>
        <end position="1427"/>
    </location>
</feature>
<dbReference type="InterPro" id="IPR011527">
    <property type="entry name" value="ABC1_TM_dom"/>
</dbReference>
<keyword evidence="11" id="KW-0675">Receptor</keyword>
<feature type="domain" description="ABC transmembrane type-1" evidence="10">
    <location>
        <begin position="841"/>
        <end position="1117"/>
    </location>
</feature>
<dbReference type="InterPro" id="IPR017871">
    <property type="entry name" value="ABC_transporter-like_CS"/>
</dbReference>
<dbReference type="InterPro" id="IPR003593">
    <property type="entry name" value="AAA+_ATPase"/>
</dbReference>
<dbReference type="InterPro" id="IPR003439">
    <property type="entry name" value="ABC_transporter-like_ATP-bd"/>
</dbReference>
<keyword evidence="12" id="KW-1185">Reference proteome</keyword>
<dbReference type="GO" id="GO:0016020">
    <property type="term" value="C:membrane"/>
    <property type="evidence" value="ECO:0007669"/>
    <property type="project" value="UniProtKB-SubCell"/>
</dbReference>
<evidence type="ECO:0000256" key="1">
    <source>
        <dbReference type="ARBA" id="ARBA00004141"/>
    </source>
</evidence>
<feature type="domain" description="ABC transmembrane type-1" evidence="10">
    <location>
        <begin position="247"/>
        <end position="523"/>
    </location>
</feature>
<dbReference type="OrthoDB" id="4139357at2759"/>
<evidence type="ECO:0000256" key="8">
    <source>
        <dbReference type="SAM" id="Phobius"/>
    </source>
</evidence>
<dbReference type="PROSITE" id="PS50929">
    <property type="entry name" value="ABC_TM1F"/>
    <property type="match status" value="2"/>
</dbReference>
<sequence>MSVWLNLYSLLVSVTFVLYASLQLWDLRGSATKVVPNLQGHIKTILVLGLTITQIISLIEITNLSDDFNSQAPLFASTFATFELFILSFFEHRRTVRPSSPVTLYVALCSVKDLIALTIPSGDLRTAGLMLLSIRLVLEFSLLVVELRNKLAILKPRYKHLAPEELTGIVGRALFWWINPILKEGYHELLTQDDLPKVDRALSSRILRKRLVRAWTQRSKPETKFTLPCVLFDCFRVECLSPIIPRLFLIVFRYSQPTLIKIAMTFVRIDGPQHESTDSGYWLIVLTTIIYCGLAISTSVYRHKLNRLQIMARGALISLLHARSLRAASSPIHDGNALTLMSADVDSLDTSAEMLHETWAQVVEVLVGTALLGRQLGWFALLPLLIIFGCSQMSAYVAKHLQAKQKDWSVATQDRLSMLASVLRGIKSMKILGLDQATSFLVSNLRAREIAKSIRLRWIMVAYNASANALGIFSPVLTLVLFAVSRSENDAPNADIVFTSIALLGLVTHPANMVMTIVPRVIASLANFERIQSYLTQGSLKDERVFTSRPKDKPQPGPQLAFTLENVSIQLSSSHQVLQHVHLQMTEGSIGICSGPIGSGKSALALTILGEINPTEGRITISHDRIAYCSSSVWLPNASIRDVICGQSSKFDADWYQTVIQACRLVADLESLVDGDMTWVGSGGINVSGGQKSRIALARAVYSRCRTMVLDDPFSPIDAAVESQIFHALLGPEGILRKMKSTVFLITRGTQYYHLADTIILLNEGKVQVQSSSDFTLQTKPEMRTSHVLQRTSEADKSEIAVKSQRDGTQIDDAAADKLRRTGDLAVYGYYFGSAGISNMLLMATCTAIYAFCLTFAQYILKWWTESDNANSTLYILIYFLLSLMAWIATNGTMWSTHIVIAPRSGSTLHSRLLGKIMNAPLSYFSTFDIGTILNRFGQDIQLVDKEMPSAFANLSNQIFKLIMQSIVLFVAQPTIAMTLPLCTICVYFIQQTYLRTSRQLRFIDLESKEKLYTSFLETVEGIATIRGFGWEERFAINNVEKLDISQRPLYLLLCLQRWLNVVLDLLIAGIAVILIASAVIFRSTATGADMGIALNMVIAANTTLLRLVENWTTLETSLGAVSRLRSVDEDTPSEDKSWDCLEPSPEWPNMGSVKIKHVSAGYNSHVPVLREVNMDIRGGSGVILCGRTGSGKSSLLLTLLQLLRPQTGTIEVDGVDITRLPVHVVRRRCFVALPQDPFILPDASLRFNLDPYNQHQDDTILEMLSKTGLWSKASRSELRDTFLGRTTNGIVLDTTNPGFLDQPLASFAPVSTGQMQMLAFTQALLRVQSSTQNPDPVISQRKPIVLLDEASSSLDLETDIKMQEMLRDYFTNQGHTTIAISHRLNTLRKELRPGVDTTVWMADGRPEELHGFSEGILDPDLGGNHSD</sequence>
<accession>W6QIA7</accession>
<dbReference type="PROSITE" id="PS50893">
    <property type="entry name" value="ABC_TRANSPORTER_2"/>
    <property type="match status" value="2"/>
</dbReference>
<feature type="transmembrane region" description="Helical" evidence="8">
    <location>
        <begin position="496"/>
        <end position="518"/>
    </location>
</feature>
<keyword evidence="2" id="KW-0813">Transport</keyword>
<feature type="transmembrane region" description="Helical" evidence="8">
    <location>
        <begin position="840"/>
        <end position="861"/>
    </location>
</feature>
<dbReference type="Gene3D" id="1.20.1560.10">
    <property type="entry name" value="ABC transporter type 1, transmembrane domain"/>
    <property type="match status" value="2"/>
</dbReference>
<feature type="domain" description="ABC transporter" evidence="9">
    <location>
        <begin position="562"/>
        <end position="789"/>
    </location>
</feature>
<evidence type="ECO:0000313" key="12">
    <source>
        <dbReference type="Proteomes" id="UP000030686"/>
    </source>
</evidence>
<gene>
    <name evidence="11" type="ORF">PROQFM164_S04g001046</name>
</gene>
<dbReference type="Pfam" id="PF00005">
    <property type="entry name" value="ABC_tran"/>
    <property type="match status" value="2"/>
</dbReference>
<feature type="transmembrane region" description="Helical" evidence="8">
    <location>
        <begin position="458"/>
        <end position="484"/>
    </location>
</feature>
<dbReference type="GO" id="GO:0016887">
    <property type="term" value="F:ATP hydrolysis activity"/>
    <property type="evidence" value="ECO:0007669"/>
    <property type="project" value="InterPro"/>
</dbReference>
<feature type="transmembrane region" description="Helical" evidence="8">
    <location>
        <begin position="1059"/>
        <end position="1082"/>
    </location>
</feature>
<dbReference type="Pfam" id="PF00664">
    <property type="entry name" value="ABC_membrane"/>
    <property type="match status" value="2"/>
</dbReference>
<dbReference type="CDD" id="cd18579">
    <property type="entry name" value="ABC_6TM_ABCC_D1"/>
    <property type="match status" value="1"/>
</dbReference>
<reference evidence="11" key="1">
    <citation type="journal article" date="2014" name="Nat. Commun.">
        <title>Multiple recent horizontal transfers of a large genomic region in cheese making fungi.</title>
        <authorList>
            <person name="Cheeseman K."/>
            <person name="Ropars J."/>
            <person name="Renault P."/>
            <person name="Dupont J."/>
            <person name="Gouzy J."/>
            <person name="Branca A."/>
            <person name="Abraham A.L."/>
            <person name="Ceppi M."/>
            <person name="Conseiller E."/>
            <person name="Debuchy R."/>
            <person name="Malagnac F."/>
            <person name="Goarin A."/>
            <person name="Silar P."/>
            <person name="Lacoste S."/>
            <person name="Sallet E."/>
            <person name="Bensimon A."/>
            <person name="Giraud T."/>
            <person name="Brygoo Y."/>
        </authorList>
    </citation>
    <scope>NUCLEOTIDE SEQUENCE [LARGE SCALE GENOMIC DNA]</scope>
    <source>
        <strain evidence="11">FM164</strain>
    </source>
</reference>
<evidence type="ECO:0000256" key="2">
    <source>
        <dbReference type="ARBA" id="ARBA00022448"/>
    </source>
</evidence>
<dbReference type="InterPro" id="IPR044746">
    <property type="entry name" value="ABCC_6TM_D1"/>
</dbReference>
<dbReference type="SUPFAM" id="SSF52540">
    <property type="entry name" value="P-loop containing nucleoside triphosphate hydrolases"/>
    <property type="match status" value="2"/>
</dbReference>
<feature type="transmembrane region" description="Helical" evidence="8">
    <location>
        <begin position="6"/>
        <end position="25"/>
    </location>
</feature>
<feature type="transmembrane region" description="Helical" evidence="8">
    <location>
        <begin position="376"/>
        <end position="398"/>
    </location>
</feature>
<proteinExistence type="predicted"/>
<dbReference type="GO" id="GO:0140359">
    <property type="term" value="F:ABC-type transporter activity"/>
    <property type="evidence" value="ECO:0007669"/>
    <property type="project" value="InterPro"/>
</dbReference>
<keyword evidence="3 8" id="KW-0812">Transmembrane</keyword>
<evidence type="ECO:0000256" key="5">
    <source>
        <dbReference type="ARBA" id="ARBA00022840"/>
    </source>
</evidence>
<dbReference type="PANTHER" id="PTHR24223">
    <property type="entry name" value="ATP-BINDING CASSETTE SUB-FAMILY C"/>
    <property type="match status" value="1"/>
</dbReference>
<dbReference type="GO" id="GO:0005524">
    <property type="term" value="F:ATP binding"/>
    <property type="evidence" value="ECO:0007669"/>
    <property type="project" value="UniProtKB-KW"/>
</dbReference>
<evidence type="ECO:0000256" key="7">
    <source>
        <dbReference type="ARBA" id="ARBA00023136"/>
    </source>
</evidence>
<dbReference type="InterPro" id="IPR050173">
    <property type="entry name" value="ABC_transporter_C-like"/>
</dbReference>
<feature type="transmembrane region" description="Helical" evidence="8">
    <location>
        <begin position="71"/>
        <end position="90"/>
    </location>
</feature>
<evidence type="ECO:0000259" key="9">
    <source>
        <dbReference type="PROSITE" id="PS50893"/>
    </source>
</evidence>
<dbReference type="InterPro" id="IPR044726">
    <property type="entry name" value="ABCC_6TM_D2"/>
</dbReference>
<dbReference type="EMBL" id="HG792018">
    <property type="protein sequence ID" value="CDM36165.1"/>
    <property type="molecule type" value="Genomic_DNA"/>
</dbReference>
<feature type="transmembrane region" description="Helical" evidence="8">
    <location>
        <begin position="873"/>
        <end position="890"/>
    </location>
</feature>
<keyword evidence="6 8" id="KW-1133">Transmembrane helix</keyword>
<feature type="transmembrane region" description="Helical" evidence="8">
    <location>
        <begin position="281"/>
        <end position="301"/>
    </location>
</feature>
<evidence type="ECO:0000256" key="3">
    <source>
        <dbReference type="ARBA" id="ARBA00022692"/>
    </source>
</evidence>
<feature type="transmembrane region" description="Helical" evidence="8">
    <location>
        <begin position="967"/>
        <end position="990"/>
    </location>
</feature>
<dbReference type="InterPro" id="IPR036640">
    <property type="entry name" value="ABC1_TM_sf"/>
</dbReference>
<evidence type="ECO:0000256" key="4">
    <source>
        <dbReference type="ARBA" id="ARBA00022741"/>
    </source>
</evidence>
<evidence type="ECO:0000313" key="11">
    <source>
        <dbReference type="EMBL" id="CDM36165.1"/>
    </source>
</evidence>
<dbReference type="Proteomes" id="UP000030686">
    <property type="component" value="Unassembled WGS sequence"/>
</dbReference>
<keyword evidence="7 8" id="KW-0472">Membrane</keyword>
<dbReference type="SUPFAM" id="SSF90123">
    <property type="entry name" value="ABC transporter transmembrane region"/>
    <property type="match status" value="2"/>
</dbReference>
<dbReference type="CDD" id="cd18580">
    <property type="entry name" value="ABC_6TM_ABCC_D2"/>
    <property type="match status" value="1"/>
</dbReference>
<dbReference type="PANTHER" id="PTHR24223:SF345">
    <property type="entry name" value="ABC MULTIDRUG TRANSPORTER (EUROFUNG)"/>
    <property type="match status" value="1"/>
</dbReference>
<dbReference type="Gene3D" id="3.40.50.300">
    <property type="entry name" value="P-loop containing nucleotide triphosphate hydrolases"/>
    <property type="match status" value="2"/>
</dbReference>
<dbReference type="OMA" id="DINIAHV"/>
<dbReference type="SMART" id="SM00382">
    <property type="entry name" value="AAA"/>
    <property type="match status" value="2"/>
</dbReference>
<comment type="subcellular location">
    <subcellularLocation>
        <location evidence="1">Membrane</location>
        <topology evidence="1">Multi-pass membrane protein</topology>
    </subcellularLocation>
</comment>
<feature type="transmembrane region" description="Helical" evidence="8">
    <location>
        <begin position="45"/>
        <end position="65"/>
    </location>
</feature>
<dbReference type="PROSITE" id="PS00211">
    <property type="entry name" value="ABC_TRANSPORTER_1"/>
    <property type="match status" value="1"/>
</dbReference>
<keyword evidence="4" id="KW-0547">Nucleotide-binding</keyword>